<evidence type="ECO:0000313" key="3">
    <source>
        <dbReference type="EMBL" id="SER55416.1"/>
    </source>
</evidence>
<dbReference type="PANTHER" id="PTHR43384">
    <property type="entry name" value="SEPTUM SITE-DETERMINING PROTEIN MIND HOMOLOG, CHLOROPLASTIC-RELATED"/>
    <property type="match status" value="1"/>
</dbReference>
<name>A0A1H9Q4B7_9FIRM</name>
<dbReference type="GO" id="GO:0009898">
    <property type="term" value="C:cytoplasmic side of plasma membrane"/>
    <property type="evidence" value="ECO:0007669"/>
    <property type="project" value="TreeGrafter"/>
</dbReference>
<dbReference type="Gene3D" id="3.40.50.300">
    <property type="entry name" value="P-loop containing nucleotide triphosphate hydrolases"/>
    <property type="match status" value="1"/>
</dbReference>
<dbReference type="RefSeq" id="WP_022747916.1">
    <property type="nucleotide sequence ID" value="NZ_FOGW01000005.1"/>
</dbReference>
<reference evidence="4" key="1">
    <citation type="submission" date="2016-10" db="EMBL/GenBank/DDBJ databases">
        <authorList>
            <person name="Varghese N."/>
            <person name="Submissions S."/>
        </authorList>
    </citation>
    <scope>NUCLEOTIDE SEQUENCE [LARGE SCALE GENOMIC DNA]</scope>
    <source>
        <strain evidence="4">S1b</strain>
    </source>
</reference>
<gene>
    <name evidence="3" type="ORF">SAMN02910429_00446</name>
</gene>
<evidence type="ECO:0000256" key="1">
    <source>
        <dbReference type="ARBA" id="ARBA00022741"/>
    </source>
</evidence>
<dbReference type="GO" id="GO:0005829">
    <property type="term" value="C:cytosol"/>
    <property type="evidence" value="ECO:0007669"/>
    <property type="project" value="TreeGrafter"/>
</dbReference>
<keyword evidence="4" id="KW-1185">Reference proteome</keyword>
<dbReference type="Pfam" id="PF10609">
    <property type="entry name" value="ParA"/>
    <property type="match status" value="1"/>
</dbReference>
<dbReference type="InterPro" id="IPR050625">
    <property type="entry name" value="ParA/MinD_ATPase"/>
</dbReference>
<evidence type="ECO:0000313" key="4">
    <source>
        <dbReference type="Proteomes" id="UP000182471"/>
    </source>
</evidence>
<dbReference type="Proteomes" id="UP000182471">
    <property type="component" value="Unassembled WGS sequence"/>
</dbReference>
<keyword evidence="2" id="KW-0067">ATP-binding</keyword>
<dbReference type="SUPFAM" id="SSF52540">
    <property type="entry name" value="P-loop containing nucleoside triphosphate hydrolases"/>
    <property type="match status" value="1"/>
</dbReference>
<protein>
    <submittedName>
        <fullName evidence="3">Flagellar biosynthesis protein FlhG</fullName>
    </submittedName>
</protein>
<keyword evidence="1" id="KW-0547">Nucleotide-binding</keyword>
<dbReference type="OrthoDB" id="9816297at2"/>
<keyword evidence="3" id="KW-0282">Flagellum</keyword>
<dbReference type="GO" id="GO:0016887">
    <property type="term" value="F:ATP hydrolysis activity"/>
    <property type="evidence" value="ECO:0007669"/>
    <property type="project" value="TreeGrafter"/>
</dbReference>
<proteinExistence type="predicted"/>
<sequence>MDQAQQLREAINHKKQNTSLKKIARVIAVTSGKGGVGKSNISVNLAVILQKLGKKVIIFDADFGLANVEVMFGSKPEYTLSDLIYRGMSIREIISIGPHGIGFISGGSGIIGLNNLGRNQILYMVKSLEDLNEMADYIIIDTGAGISSQVVEFLKFSPEVLLVTTPDPSSIADSYSLLKALYKNPGYIKGHTKIHVVANKVTSKEEGNGVYSKLSSIVTNFLEEEIDFYGMIPDDIQLEKAVKQQKIVSEVNINAKSSKAFRELANKLVDKEDQLVNDKKFGITQLFSGLLGNII</sequence>
<dbReference type="GO" id="GO:0005524">
    <property type="term" value="F:ATP binding"/>
    <property type="evidence" value="ECO:0007669"/>
    <property type="project" value="UniProtKB-KW"/>
</dbReference>
<keyword evidence="3" id="KW-0966">Cell projection</keyword>
<accession>A0A1H9Q4B7</accession>
<dbReference type="InterPro" id="IPR025501">
    <property type="entry name" value="MinD_FleN"/>
</dbReference>
<dbReference type="PIRSF" id="PIRSF003092">
    <property type="entry name" value="MinD"/>
    <property type="match status" value="1"/>
</dbReference>
<keyword evidence="3" id="KW-0969">Cilium</keyword>
<evidence type="ECO:0000256" key="2">
    <source>
        <dbReference type="ARBA" id="ARBA00022840"/>
    </source>
</evidence>
<dbReference type="GO" id="GO:0051782">
    <property type="term" value="P:negative regulation of cell division"/>
    <property type="evidence" value="ECO:0007669"/>
    <property type="project" value="TreeGrafter"/>
</dbReference>
<dbReference type="AlphaFoldDB" id="A0A1H9Q4B7"/>
<dbReference type="EMBL" id="FOGW01000005">
    <property type="protein sequence ID" value="SER55416.1"/>
    <property type="molecule type" value="Genomic_DNA"/>
</dbReference>
<dbReference type="InterPro" id="IPR027417">
    <property type="entry name" value="P-loop_NTPase"/>
</dbReference>
<dbReference type="PANTHER" id="PTHR43384:SF4">
    <property type="entry name" value="CELLULOSE BIOSYNTHESIS PROTEIN BCSQ-RELATED"/>
    <property type="match status" value="1"/>
</dbReference>
<organism evidence="3 4">
    <name type="scientific">Lachnobacterium bovis</name>
    <dbReference type="NCBI Taxonomy" id="140626"/>
    <lineage>
        <taxon>Bacteria</taxon>
        <taxon>Bacillati</taxon>
        <taxon>Bacillota</taxon>
        <taxon>Clostridia</taxon>
        <taxon>Lachnospirales</taxon>
        <taxon>Lachnospiraceae</taxon>
        <taxon>Lachnobacterium</taxon>
    </lineage>
</organism>
<dbReference type="InterPro" id="IPR033756">
    <property type="entry name" value="YlxH/NBP35"/>
</dbReference>